<evidence type="ECO:0000313" key="1">
    <source>
        <dbReference type="EMBL" id="KAH7863057.1"/>
    </source>
</evidence>
<reference evidence="1 2" key="1">
    <citation type="journal article" date="2021" name="Hortic Res">
        <title>High-quality reference genome and annotation aids understanding of berry development for evergreen blueberry (Vaccinium darrowii).</title>
        <authorList>
            <person name="Yu J."/>
            <person name="Hulse-Kemp A.M."/>
            <person name="Babiker E."/>
            <person name="Staton M."/>
        </authorList>
    </citation>
    <scope>NUCLEOTIDE SEQUENCE [LARGE SCALE GENOMIC DNA]</scope>
    <source>
        <strain evidence="2">cv. NJ 8807/NJ 8810</strain>
        <tissue evidence="1">Young leaf</tissue>
    </source>
</reference>
<gene>
    <name evidence="1" type="ORF">Vadar_012761</name>
</gene>
<accession>A0ACB7ZC92</accession>
<proteinExistence type="predicted"/>
<name>A0ACB7ZC92_9ERIC</name>
<sequence>MDECHVVAMPYPGRGHINPMMSLCQLLASKNDQIRITFVVTEEWLGFFSSEPKPADNIHFATIPNVVPSEIGRGADFPAFYEATQTKLEEPFERLLDWLEPREPRVVIYDTELPWVAAVGNRRNIPVASFWTMPASMLTVLYHFDLLVQNGHFPVDVSGWFPLVKGHFRNSTNIPKTHKASPLLLLTPVQSIIFFFFISIPLSNYYSTLFLFRKKKMEPTNNDPTKICHVVAVPYPGRGHINPMMNFCKLLALRKDEILITFVVTEEWLGFLGSEPKPANFRFATIPNVIPSEIGRSADFPGFIKAVLTKLEEPFQRLLDQLEPPKPSVIIYDTHMMWVVGVGNRRNIPVASFWTMPASVFTVLYHFDLLKQNGHFPVDFSERGNELVNYIPGIPPTRIADLPTIFYGDGLKTGHIACEAVSRVSNAQYLLFTSIYELESQAIDALKAVIPTPIYSIGPAIPYIRLEENSSDSQNRDSNYMQWLDSQPKSSVLYISQGSFLSVSRTQMDEIIAGVDMSGVRFLWVARGDASRIKEGCGDLSNKGVVVPWCDQLKVLCHPSIGGFWTHCGWNSTKEGVFAGIPFLTYPIFWDQIPNSKTIVEDWKIGWKVRRGMGEEEHLVTREEIAGIVERFMDSASDQGNEIRRRAKELKEVCRRAVSKGGSAETAIDAFIHEISQCRDR</sequence>
<organism evidence="1 2">
    <name type="scientific">Vaccinium darrowii</name>
    <dbReference type="NCBI Taxonomy" id="229202"/>
    <lineage>
        <taxon>Eukaryota</taxon>
        <taxon>Viridiplantae</taxon>
        <taxon>Streptophyta</taxon>
        <taxon>Embryophyta</taxon>
        <taxon>Tracheophyta</taxon>
        <taxon>Spermatophyta</taxon>
        <taxon>Magnoliopsida</taxon>
        <taxon>eudicotyledons</taxon>
        <taxon>Gunneridae</taxon>
        <taxon>Pentapetalae</taxon>
        <taxon>asterids</taxon>
        <taxon>Ericales</taxon>
        <taxon>Ericaceae</taxon>
        <taxon>Vaccinioideae</taxon>
        <taxon>Vaccinieae</taxon>
        <taxon>Vaccinium</taxon>
    </lineage>
</organism>
<dbReference type="Proteomes" id="UP000828048">
    <property type="component" value="Chromosome 12"/>
</dbReference>
<comment type="caution">
    <text evidence="1">The sequence shown here is derived from an EMBL/GenBank/DDBJ whole genome shotgun (WGS) entry which is preliminary data.</text>
</comment>
<keyword evidence="2" id="KW-1185">Reference proteome</keyword>
<evidence type="ECO:0000313" key="2">
    <source>
        <dbReference type="Proteomes" id="UP000828048"/>
    </source>
</evidence>
<dbReference type="EMBL" id="CM037162">
    <property type="protein sequence ID" value="KAH7863057.1"/>
    <property type="molecule type" value="Genomic_DNA"/>
</dbReference>
<protein>
    <submittedName>
        <fullName evidence="1">Uncharacterized protein</fullName>
    </submittedName>
</protein>